<organism evidence="2 3">
    <name type="scientific">Zosterops borbonicus</name>
    <dbReference type="NCBI Taxonomy" id="364589"/>
    <lineage>
        <taxon>Eukaryota</taxon>
        <taxon>Metazoa</taxon>
        <taxon>Chordata</taxon>
        <taxon>Craniata</taxon>
        <taxon>Vertebrata</taxon>
        <taxon>Euteleostomi</taxon>
        <taxon>Archelosauria</taxon>
        <taxon>Archosauria</taxon>
        <taxon>Dinosauria</taxon>
        <taxon>Saurischia</taxon>
        <taxon>Theropoda</taxon>
        <taxon>Coelurosauria</taxon>
        <taxon>Aves</taxon>
        <taxon>Neognathae</taxon>
        <taxon>Neoaves</taxon>
        <taxon>Telluraves</taxon>
        <taxon>Australaves</taxon>
        <taxon>Passeriformes</taxon>
        <taxon>Sylvioidea</taxon>
        <taxon>Zosteropidae</taxon>
        <taxon>Zosterops</taxon>
    </lineage>
</organism>
<feature type="region of interest" description="Disordered" evidence="1">
    <location>
        <begin position="1"/>
        <end position="31"/>
    </location>
</feature>
<dbReference type="Proteomes" id="UP000796761">
    <property type="component" value="Unassembled WGS sequence"/>
</dbReference>
<feature type="compositionally biased region" description="Acidic residues" evidence="1">
    <location>
        <begin position="1"/>
        <end position="10"/>
    </location>
</feature>
<reference evidence="2" key="1">
    <citation type="submission" date="2019-04" db="EMBL/GenBank/DDBJ databases">
        <title>Genome assembly of Zosterops borbonicus 15179.</title>
        <authorList>
            <person name="Leroy T."/>
            <person name="Anselmetti Y."/>
            <person name="Tilak M.-K."/>
            <person name="Nabholz B."/>
        </authorList>
    </citation>
    <scope>NUCLEOTIDE SEQUENCE</scope>
    <source>
        <strain evidence="2">HGM_15179</strain>
        <tissue evidence="2">Muscle</tissue>
    </source>
</reference>
<comment type="caution">
    <text evidence="2">The sequence shown here is derived from an EMBL/GenBank/DDBJ whole genome shotgun (WGS) entry which is preliminary data.</text>
</comment>
<feature type="region of interest" description="Disordered" evidence="1">
    <location>
        <begin position="134"/>
        <end position="174"/>
    </location>
</feature>
<protein>
    <submittedName>
        <fullName evidence="2">Uncharacterized protein</fullName>
    </submittedName>
</protein>
<gene>
    <name evidence="2" type="ORF">HGM15179_006989</name>
</gene>
<evidence type="ECO:0000313" key="2">
    <source>
        <dbReference type="EMBL" id="TRZ20134.1"/>
    </source>
</evidence>
<name>A0A8K1LN61_9PASS</name>
<dbReference type="AlphaFoldDB" id="A0A8K1LN61"/>
<sequence>MCPKEDENEENERQNHRTRMSKIGKDHWKSSTPTPLLQQHSLEQVTQDCVQTDFESLQRRMLLNLSGLPVPVLSHPYENFFLMFSIFPSKNSVQKIPCNLYVDILNMNVESSGVSEKNNGFVFGATNNFLKRKFKEERREEKRREEKRREEKRREEKRKEKRREEKRRSIMFGQ</sequence>
<feature type="compositionally biased region" description="Basic and acidic residues" evidence="1">
    <location>
        <begin position="134"/>
        <end position="168"/>
    </location>
</feature>
<accession>A0A8K1LN61</accession>
<evidence type="ECO:0000256" key="1">
    <source>
        <dbReference type="SAM" id="MobiDB-lite"/>
    </source>
</evidence>
<proteinExistence type="predicted"/>
<dbReference type="EMBL" id="SWJQ01000160">
    <property type="protein sequence ID" value="TRZ20134.1"/>
    <property type="molecule type" value="Genomic_DNA"/>
</dbReference>
<keyword evidence="3" id="KW-1185">Reference proteome</keyword>
<evidence type="ECO:0000313" key="3">
    <source>
        <dbReference type="Proteomes" id="UP000796761"/>
    </source>
</evidence>